<evidence type="ECO:0000256" key="7">
    <source>
        <dbReference type="HAMAP-Rule" id="MF_00173"/>
    </source>
</evidence>
<evidence type="ECO:0000256" key="8">
    <source>
        <dbReference type="NCBIfam" id="TIGR01529"/>
    </source>
</evidence>
<evidence type="ECO:0000313" key="12">
    <source>
        <dbReference type="Proteomes" id="UP000294567"/>
    </source>
</evidence>
<dbReference type="UniPathway" id="UPA00068"/>
<dbReference type="PANTHER" id="PTHR34471">
    <property type="entry name" value="ARGININE REPRESSOR"/>
    <property type="match status" value="1"/>
</dbReference>
<dbReference type="OrthoDB" id="9807089at2"/>
<dbReference type="Gene3D" id="1.10.10.10">
    <property type="entry name" value="Winged helix-like DNA-binding domain superfamily/Winged helix DNA-binding domain"/>
    <property type="match status" value="1"/>
</dbReference>
<dbReference type="Pfam" id="PF01316">
    <property type="entry name" value="Arg_repressor"/>
    <property type="match status" value="1"/>
</dbReference>
<evidence type="ECO:0000256" key="2">
    <source>
        <dbReference type="ARBA" id="ARBA00008316"/>
    </source>
</evidence>
<dbReference type="InterPro" id="IPR036251">
    <property type="entry name" value="Arg_repress_C_sf"/>
</dbReference>
<evidence type="ECO:0000256" key="6">
    <source>
        <dbReference type="ARBA" id="ARBA00023163"/>
    </source>
</evidence>
<proteinExistence type="inferred from homology"/>
<dbReference type="PRINTS" id="PR01467">
    <property type="entry name" value="ARGREPRESSOR"/>
</dbReference>
<comment type="function">
    <text evidence="7">Regulates arginine biosynthesis genes.</text>
</comment>
<dbReference type="Proteomes" id="UP000294567">
    <property type="component" value="Unassembled WGS sequence"/>
</dbReference>
<evidence type="ECO:0000256" key="1">
    <source>
        <dbReference type="ARBA" id="ARBA00004496"/>
    </source>
</evidence>
<dbReference type="SUPFAM" id="SSF46785">
    <property type="entry name" value="Winged helix' DNA-binding domain"/>
    <property type="match status" value="1"/>
</dbReference>
<dbReference type="GO" id="GO:0005737">
    <property type="term" value="C:cytoplasm"/>
    <property type="evidence" value="ECO:0007669"/>
    <property type="project" value="UniProtKB-SubCell"/>
</dbReference>
<keyword evidence="7" id="KW-0055">Arginine biosynthesis</keyword>
<evidence type="ECO:0000256" key="3">
    <source>
        <dbReference type="ARBA" id="ARBA00022490"/>
    </source>
</evidence>
<comment type="similarity">
    <text evidence="2 7">Belongs to the ArgR family.</text>
</comment>
<feature type="domain" description="Arginine repressor DNA-binding" evidence="9">
    <location>
        <begin position="1"/>
        <end position="65"/>
    </location>
</feature>
<name>A0A4V6NZ66_9FIRM</name>
<evidence type="ECO:0000259" key="10">
    <source>
        <dbReference type="Pfam" id="PF02863"/>
    </source>
</evidence>
<dbReference type="GO" id="GO:0006526">
    <property type="term" value="P:L-arginine biosynthetic process"/>
    <property type="evidence" value="ECO:0007669"/>
    <property type="project" value="UniProtKB-UniPathway"/>
</dbReference>
<evidence type="ECO:0000256" key="4">
    <source>
        <dbReference type="ARBA" id="ARBA00023015"/>
    </source>
</evidence>
<accession>A0A4V6NZ66</accession>
<feature type="domain" description="Arginine repressor C-terminal" evidence="10">
    <location>
        <begin position="80"/>
        <end position="146"/>
    </location>
</feature>
<keyword evidence="7" id="KW-0028">Amino-acid biosynthesis</keyword>
<comment type="subcellular location">
    <subcellularLocation>
        <location evidence="1 7">Cytoplasm</location>
    </subcellularLocation>
</comment>
<dbReference type="EMBL" id="SMAE01000002">
    <property type="protein sequence ID" value="TCS91354.1"/>
    <property type="molecule type" value="Genomic_DNA"/>
</dbReference>
<dbReference type="AlphaFoldDB" id="A0A4V6NZ66"/>
<keyword evidence="3 7" id="KW-0963">Cytoplasm</keyword>
<dbReference type="InterPro" id="IPR020899">
    <property type="entry name" value="Arg_repress_C"/>
</dbReference>
<dbReference type="GO" id="GO:0003677">
    <property type="term" value="F:DNA binding"/>
    <property type="evidence" value="ECO:0007669"/>
    <property type="project" value="UniProtKB-KW"/>
</dbReference>
<protein>
    <recommendedName>
        <fullName evidence="7 8">Arginine repressor</fullName>
    </recommendedName>
</protein>
<keyword evidence="6 7" id="KW-0804">Transcription</keyword>
<dbReference type="PANTHER" id="PTHR34471:SF1">
    <property type="entry name" value="ARGININE REPRESSOR"/>
    <property type="match status" value="1"/>
</dbReference>
<keyword evidence="5 7" id="KW-0238">DNA-binding</keyword>
<reference evidence="11 12" key="1">
    <citation type="submission" date="2019-03" db="EMBL/GenBank/DDBJ databases">
        <title>Genomic Encyclopedia of Type Strains, Phase IV (KMG-IV): sequencing the most valuable type-strain genomes for metagenomic binning, comparative biology and taxonomic classification.</title>
        <authorList>
            <person name="Goeker M."/>
        </authorList>
    </citation>
    <scope>NUCLEOTIDE SEQUENCE [LARGE SCALE GENOMIC DNA]</scope>
    <source>
        <strain evidence="11 12">DSM 26752</strain>
    </source>
</reference>
<dbReference type="GO" id="GO:0034618">
    <property type="term" value="F:arginine binding"/>
    <property type="evidence" value="ECO:0007669"/>
    <property type="project" value="InterPro"/>
</dbReference>
<comment type="caution">
    <text evidence="11">The sequence shown here is derived from an EMBL/GenBank/DDBJ whole genome shotgun (WGS) entry which is preliminary data.</text>
</comment>
<dbReference type="InterPro" id="IPR001669">
    <property type="entry name" value="Arg_repress"/>
</dbReference>
<dbReference type="NCBIfam" id="TIGR01529">
    <property type="entry name" value="argR_whole"/>
    <property type="match status" value="1"/>
</dbReference>
<dbReference type="SUPFAM" id="SSF55252">
    <property type="entry name" value="C-terminal domain of arginine repressor"/>
    <property type="match status" value="1"/>
</dbReference>
<keyword evidence="12" id="KW-1185">Reference proteome</keyword>
<evidence type="ECO:0000256" key="5">
    <source>
        <dbReference type="ARBA" id="ARBA00023125"/>
    </source>
</evidence>
<dbReference type="HAMAP" id="MF_00173">
    <property type="entry name" value="Arg_repressor"/>
    <property type="match status" value="1"/>
</dbReference>
<sequence length="150" mass="16799">MNKYTRQRIILNLINKYEIETQEELAEHLLKQGIDITQATISRDIKELRLVKVLTNTGKYKYATIDTSHKGIYQRLNNIFKSSVLNVEVAENIVVVKTLPGAAQVCASAIDNFNIEGVVGTIAGDDTIFVAIQNIDLMDHVLTSIQNLLK</sequence>
<organism evidence="11 12">
    <name type="scientific">Keratinibaculum paraultunense</name>
    <dbReference type="NCBI Taxonomy" id="1278232"/>
    <lineage>
        <taxon>Bacteria</taxon>
        <taxon>Bacillati</taxon>
        <taxon>Bacillota</taxon>
        <taxon>Tissierellia</taxon>
        <taxon>Tissierellales</taxon>
        <taxon>Tepidimicrobiaceae</taxon>
        <taxon>Keratinibaculum</taxon>
    </lineage>
</organism>
<dbReference type="Gene3D" id="3.30.1360.40">
    <property type="match status" value="1"/>
</dbReference>
<comment type="pathway">
    <text evidence="7">Amino-acid biosynthesis; L-arginine biosynthesis [regulation].</text>
</comment>
<evidence type="ECO:0000313" key="11">
    <source>
        <dbReference type="EMBL" id="TCS91354.1"/>
    </source>
</evidence>
<dbReference type="Pfam" id="PF02863">
    <property type="entry name" value="Arg_repressor_C"/>
    <property type="match status" value="1"/>
</dbReference>
<dbReference type="GO" id="GO:1900079">
    <property type="term" value="P:regulation of arginine biosynthetic process"/>
    <property type="evidence" value="ECO:0007669"/>
    <property type="project" value="UniProtKB-UniRule"/>
</dbReference>
<dbReference type="NCBIfam" id="NF001680">
    <property type="entry name" value="PRK00441.1"/>
    <property type="match status" value="1"/>
</dbReference>
<gene>
    <name evidence="7" type="primary">argR</name>
    <name evidence="11" type="ORF">EDD65_102289</name>
</gene>
<dbReference type="InterPro" id="IPR036390">
    <property type="entry name" value="WH_DNA-bd_sf"/>
</dbReference>
<evidence type="ECO:0000259" key="9">
    <source>
        <dbReference type="Pfam" id="PF01316"/>
    </source>
</evidence>
<dbReference type="RefSeq" id="WP_132026146.1">
    <property type="nucleotide sequence ID" value="NZ_CP068564.1"/>
</dbReference>
<dbReference type="InterPro" id="IPR020900">
    <property type="entry name" value="Arg_repress_DNA-bd"/>
</dbReference>
<dbReference type="GO" id="GO:0051259">
    <property type="term" value="P:protein complex oligomerization"/>
    <property type="evidence" value="ECO:0007669"/>
    <property type="project" value="InterPro"/>
</dbReference>
<keyword evidence="4 7" id="KW-0805">Transcription regulation</keyword>
<dbReference type="GO" id="GO:0003700">
    <property type="term" value="F:DNA-binding transcription factor activity"/>
    <property type="evidence" value="ECO:0007669"/>
    <property type="project" value="UniProtKB-UniRule"/>
</dbReference>
<keyword evidence="7" id="KW-0678">Repressor</keyword>
<dbReference type="InterPro" id="IPR036388">
    <property type="entry name" value="WH-like_DNA-bd_sf"/>
</dbReference>